<comment type="function">
    <text evidence="1">Nitronate monooxygenase that uses molecular oxygen to catalyze the oxidative denitrification of alkyl nitronates. Acts on propionate 3-nitronate (P3N), the presumed physiological substrate. Probably functions in the detoxification of P3N, a metabolic poison produced by plants and fungi as a defense mechanism.</text>
</comment>
<evidence type="ECO:0000313" key="7">
    <source>
        <dbReference type="Proteomes" id="UP000196053"/>
    </source>
</evidence>
<dbReference type="PANTHER" id="PTHR32332">
    <property type="entry name" value="2-NITROPROPANE DIOXYGENASE"/>
    <property type="match status" value="1"/>
</dbReference>
<dbReference type="SUPFAM" id="SSF51412">
    <property type="entry name" value="Inosine monophosphate dehydrogenase (IMPDH)"/>
    <property type="match status" value="1"/>
</dbReference>
<dbReference type="InterPro" id="IPR013785">
    <property type="entry name" value="Aldolase_TIM"/>
</dbReference>
<evidence type="ECO:0000256" key="5">
    <source>
        <dbReference type="ARBA" id="ARBA00023002"/>
    </source>
</evidence>
<keyword evidence="5" id="KW-0560">Oxidoreductase</keyword>
<name>A0A0K8J7S1_9FIRM</name>
<dbReference type="Proteomes" id="UP000196053">
    <property type="component" value="Chromosome I"/>
</dbReference>
<proteinExistence type="predicted"/>
<dbReference type="GO" id="GO:0018580">
    <property type="term" value="F:nitronate monooxygenase activity"/>
    <property type="evidence" value="ECO:0007669"/>
    <property type="project" value="InterPro"/>
</dbReference>
<keyword evidence="3" id="KW-0285">Flavoprotein</keyword>
<dbReference type="AlphaFoldDB" id="A0A0K8J7S1"/>
<keyword evidence="7" id="KW-1185">Reference proteome</keyword>
<reference evidence="7" key="1">
    <citation type="submission" date="2015-09" db="EMBL/GenBank/DDBJ databases">
        <authorList>
            <person name="Wibberg D."/>
        </authorList>
    </citation>
    <scope>NUCLEOTIDE SEQUENCE [LARGE SCALE GENOMIC DNA]</scope>
    <source>
        <strain evidence="7">SD1D</strain>
    </source>
</reference>
<evidence type="ECO:0000256" key="3">
    <source>
        <dbReference type="ARBA" id="ARBA00022630"/>
    </source>
</evidence>
<accession>A0A0K8J7S1</accession>
<dbReference type="RefSeq" id="WP_275940512.1">
    <property type="nucleotide sequence ID" value="NZ_DUPS01000066.1"/>
</dbReference>
<dbReference type="InterPro" id="IPR017569">
    <property type="entry name" value="Enoyl_ACP_red-II_put"/>
</dbReference>
<dbReference type="PANTHER" id="PTHR32332:SF20">
    <property type="entry name" value="2-NITROPROPANE DIOXYGENASE-LIKE PROTEIN"/>
    <property type="match status" value="1"/>
</dbReference>
<dbReference type="NCBIfam" id="TIGR03151">
    <property type="entry name" value="enACPred_II"/>
    <property type="match status" value="1"/>
</dbReference>
<evidence type="ECO:0000256" key="1">
    <source>
        <dbReference type="ARBA" id="ARBA00003535"/>
    </source>
</evidence>
<dbReference type="EMBL" id="LN879430">
    <property type="protein sequence ID" value="CUH93392.1"/>
    <property type="molecule type" value="Genomic_DNA"/>
</dbReference>
<evidence type="ECO:0000256" key="2">
    <source>
        <dbReference type="ARBA" id="ARBA00013457"/>
    </source>
</evidence>
<sequence>MKSRICEMLKIEYPIFQGAMAWIANASLAAAVSEAGGLGIIAGGTAPVDLIREEIRKAKKATSKPIGVNIMLLSEHADDMAKMVCEEGIKVVTTGAGTPGKYMDMWKAHDIKVIPVVPSVAIAKRMVRSGADAVIAEGTEAGGHVGELTTMVLVPQIVDAVDVPVIAAGGIGDGRGLAAAFMLGAEAVQLGTRFLTAYECTVHENYKSKILNAKDIDTVVTGRRSGHPVRILKNKLSRSFMKLDEERAPLDEYEKLGAGALKRAVIDGDMDYGSIMAGQIAAMVNKEESCKDIIMDLITQANKLLGKSKD</sequence>
<evidence type="ECO:0000313" key="6">
    <source>
        <dbReference type="EMBL" id="CUH93392.1"/>
    </source>
</evidence>
<dbReference type="Pfam" id="PF03060">
    <property type="entry name" value="NMO"/>
    <property type="match status" value="1"/>
</dbReference>
<dbReference type="CDD" id="cd04730">
    <property type="entry name" value="NPD_like"/>
    <property type="match status" value="1"/>
</dbReference>
<organism evidence="6 7">
    <name type="scientific">Herbinix luporum</name>
    <dbReference type="NCBI Taxonomy" id="1679721"/>
    <lineage>
        <taxon>Bacteria</taxon>
        <taxon>Bacillati</taxon>
        <taxon>Bacillota</taxon>
        <taxon>Clostridia</taxon>
        <taxon>Lachnospirales</taxon>
        <taxon>Lachnospiraceae</taxon>
        <taxon>Herbinix</taxon>
    </lineage>
</organism>
<evidence type="ECO:0000256" key="4">
    <source>
        <dbReference type="ARBA" id="ARBA00022643"/>
    </source>
</evidence>
<protein>
    <recommendedName>
        <fullName evidence="2">Probable nitronate monooxygenase</fullName>
    </recommendedName>
</protein>
<gene>
    <name evidence="6" type="ORF">SD1D_1850</name>
</gene>
<dbReference type="KEGG" id="hsd:SD1D_1850"/>
<keyword evidence="4" id="KW-0288">FMN</keyword>
<dbReference type="Gene3D" id="3.20.20.70">
    <property type="entry name" value="Aldolase class I"/>
    <property type="match status" value="1"/>
</dbReference>
<dbReference type="InterPro" id="IPR004136">
    <property type="entry name" value="NMO"/>
</dbReference>